<evidence type="ECO:0000256" key="3">
    <source>
        <dbReference type="ARBA" id="ARBA00022942"/>
    </source>
</evidence>
<evidence type="ECO:0000256" key="2">
    <source>
        <dbReference type="ARBA" id="ARBA00022737"/>
    </source>
</evidence>
<evidence type="ECO:0000313" key="9">
    <source>
        <dbReference type="Proteomes" id="UP001190700"/>
    </source>
</evidence>
<evidence type="ECO:0000313" key="8">
    <source>
        <dbReference type="EMBL" id="KAK3250238.1"/>
    </source>
</evidence>
<dbReference type="CDD" id="cd01452">
    <property type="entry name" value="VWA_26S_proteasome_subunit"/>
    <property type="match status" value="1"/>
</dbReference>
<dbReference type="GO" id="GO:0005829">
    <property type="term" value="C:cytosol"/>
    <property type="evidence" value="ECO:0007669"/>
    <property type="project" value="TreeGrafter"/>
</dbReference>
<feature type="compositionally biased region" description="Low complexity" evidence="6">
    <location>
        <begin position="259"/>
        <end position="269"/>
    </location>
</feature>
<keyword evidence="2" id="KW-0677">Repeat</keyword>
<keyword evidence="9" id="KW-1185">Reference proteome</keyword>
<dbReference type="InterPro" id="IPR003903">
    <property type="entry name" value="UIM_dom"/>
</dbReference>
<dbReference type="PANTHER" id="PTHR10223:SF0">
    <property type="entry name" value="26S PROTEASOME NON-ATPASE REGULATORY SUBUNIT 4"/>
    <property type="match status" value="1"/>
</dbReference>
<name>A0AAE0F3B2_9CHLO</name>
<evidence type="ECO:0000256" key="5">
    <source>
        <dbReference type="ARBA" id="ARBA00071116"/>
    </source>
</evidence>
<evidence type="ECO:0000259" key="7">
    <source>
        <dbReference type="PROSITE" id="PS50234"/>
    </source>
</evidence>
<dbReference type="SMART" id="SM00327">
    <property type="entry name" value="VWA"/>
    <property type="match status" value="1"/>
</dbReference>
<sequence>MVLEATMICVDNSEWMRNGDYAPSRFQAQSDAINFLAGAKTQDNPENTVGVLSLAGKGPRVLVTPTADLGKVLGAMHGLGMESEANITSGVQVAQLALKHRQNKNQRQRIVLFLGSPVAVDQAALVKIGKKLKKNNVAVDIVSFGDPDNLNTEKLEAFLEAVNSNENSHLVTVPLGAVLADFLLSSPIFTEGRDADSGFEAGAAGAGAGGGDFGEFGFERVDPNLDPELALALRVSMEEERARQEAAAKKAAEEGGEASGSVEAAGGAAPMEETPSQPAEPPASEDIPMDEDALLQQALALSMQEAAMDVAPTAEPEPEDTAGAAGMDTEMPGETDEDAELALAIQMSMADAAAQQGEGAPALDASMAQVLGDASFVNSVLADLPGVDPNNPAVRDVLASLGAGPDEEGEKKDEKEEEEK</sequence>
<feature type="domain" description="VWFA" evidence="7">
    <location>
        <begin position="5"/>
        <end position="188"/>
    </location>
</feature>
<dbReference type="Gene3D" id="3.40.50.410">
    <property type="entry name" value="von Willebrand factor, type A domain"/>
    <property type="match status" value="1"/>
</dbReference>
<dbReference type="EMBL" id="LGRX02026831">
    <property type="protein sequence ID" value="KAK3250238.1"/>
    <property type="molecule type" value="Genomic_DNA"/>
</dbReference>
<dbReference type="InterPro" id="IPR036465">
    <property type="entry name" value="vWFA_dom_sf"/>
</dbReference>
<dbReference type="GO" id="GO:0008540">
    <property type="term" value="C:proteasome regulatory particle, base subcomplex"/>
    <property type="evidence" value="ECO:0007669"/>
    <property type="project" value="TreeGrafter"/>
</dbReference>
<feature type="region of interest" description="Disordered" evidence="6">
    <location>
        <begin position="383"/>
        <end position="420"/>
    </location>
</feature>
<dbReference type="AlphaFoldDB" id="A0AAE0F3B2"/>
<dbReference type="InterPro" id="IPR002035">
    <property type="entry name" value="VWF_A"/>
</dbReference>
<accession>A0AAE0F3B2</accession>
<gene>
    <name evidence="8" type="ORF">CYMTET_40378</name>
</gene>
<dbReference type="Pfam" id="PF13519">
    <property type="entry name" value="VWA_2"/>
    <property type="match status" value="1"/>
</dbReference>
<dbReference type="GO" id="GO:0031593">
    <property type="term" value="F:polyubiquitin modification-dependent protein binding"/>
    <property type="evidence" value="ECO:0007669"/>
    <property type="project" value="TreeGrafter"/>
</dbReference>
<dbReference type="SUPFAM" id="SSF53300">
    <property type="entry name" value="vWA-like"/>
    <property type="match status" value="1"/>
</dbReference>
<protein>
    <recommendedName>
        <fullName evidence="5">26S proteasome non-ATPase regulatory subunit 4 homolog</fullName>
    </recommendedName>
    <alternativeName>
        <fullName evidence="4">26S proteasome regulatory subunit RPN10</fullName>
    </alternativeName>
</protein>
<reference evidence="8 9" key="1">
    <citation type="journal article" date="2015" name="Genome Biol. Evol.">
        <title>Comparative Genomics of a Bacterivorous Green Alga Reveals Evolutionary Causalities and Consequences of Phago-Mixotrophic Mode of Nutrition.</title>
        <authorList>
            <person name="Burns J.A."/>
            <person name="Paasch A."/>
            <person name="Narechania A."/>
            <person name="Kim E."/>
        </authorList>
    </citation>
    <scope>NUCLEOTIDE SEQUENCE [LARGE SCALE GENOMIC DNA]</scope>
    <source>
        <strain evidence="8 9">PLY_AMNH</strain>
    </source>
</reference>
<comment type="caution">
    <text evidence="8">The sequence shown here is derived from an EMBL/GenBank/DDBJ whole genome shotgun (WGS) entry which is preliminary data.</text>
</comment>
<dbReference type="Pfam" id="PF02809">
    <property type="entry name" value="UIM"/>
    <property type="match status" value="3"/>
</dbReference>
<dbReference type="GO" id="GO:0043161">
    <property type="term" value="P:proteasome-mediated ubiquitin-dependent protein catabolic process"/>
    <property type="evidence" value="ECO:0007669"/>
    <property type="project" value="TreeGrafter"/>
</dbReference>
<dbReference type="CDD" id="cd22297">
    <property type="entry name" value="PSMD4_RAZUL"/>
    <property type="match status" value="1"/>
</dbReference>
<dbReference type="PROSITE" id="PS50330">
    <property type="entry name" value="UIM"/>
    <property type="match status" value="3"/>
</dbReference>
<feature type="region of interest" description="Disordered" evidence="6">
    <location>
        <begin position="244"/>
        <end position="287"/>
    </location>
</feature>
<organism evidence="8 9">
    <name type="scientific">Cymbomonas tetramitiformis</name>
    <dbReference type="NCBI Taxonomy" id="36881"/>
    <lineage>
        <taxon>Eukaryota</taxon>
        <taxon>Viridiplantae</taxon>
        <taxon>Chlorophyta</taxon>
        <taxon>Pyramimonadophyceae</taxon>
        <taxon>Pyramimonadales</taxon>
        <taxon>Pyramimonadaceae</taxon>
        <taxon>Cymbomonas</taxon>
    </lineage>
</organism>
<evidence type="ECO:0000256" key="1">
    <source>
        <dbReference type="ARBA" id="ARBA00005574"/>
    </source>
</evidence>
<proteinExistence type="inferred from homology"/>
<dbReference type="FunFam" id="3.40.50.410:FF:000005">
    <property type="entry name" value="26S proteasome non-ATPase regulatory subunit 4"/>
    <property type="match status" value="1"/>
</dbReference>
<dbReference type="PANTHER" id="PTHR10223">
    <property type="entry name" value="26S PROTEASOME NON-ATPASE REGULATORY SUBUNIT 4"/>
    <property type="match status" value="1"/>
</dbReference>
<dbReference type="GO" id="GO:0005634">
    <property type="term" value="C:nucleus"/>
    <property type="evidence" value="ECO:0007669"/>
    <property type="project" value="TreeGrafter"/>
</dbReference>
<feature type="region of interest" description="Disordered" evidence="6">
    <location>
        <begin position="306"/>
        <end position="335"/>
    </location>
</feature>
<dbReference type="PROSITE" id="PS50234">
    <property type="entry name" value="VWFA"/>
    <property type="match status" value="1"/>
</dbReference>
<keyword evidence="3" id="KW-0647">Proteasome</keyword>
<dbReference type="Proteomes" id="UP001190700">
    <property type="component" value="Unassembled WGS sequence"/>
</dbReference>
<comment type="similarity">
    <text evidence="1">Belongs to the proteasome subunit S5A family.</text>
</comment>
<dbReference type="Gene3D" id="6.10.250.380">
    <property type="match status" value="1"/>
</dbReference>
<evidence type="ECO:0000256" key="4">
    <source>
        <dbReference type="ARBA" id="ARBA00044341"/>
    </source>
</evidence>
<dbReference type="InterPro" id="IPR027040">
    <property type="entry name" value="PSMD4"/>
</dbReference>
<evidence type="ECO:0000256" key="6">
    <source>
        <dbReference type="SAM" id="MobiDB-lite"/>
    </source>
</evidence>
<dbReference type="SMART" id="SM00726">
    <property type="entry name" value="UIM"/>
    <property type="match status" value="3"/>
</dbReference>
<dbReference type="Gene3D" id="6.10.140.100">
    <property type="match status" value="1"/>
</dbReference>
<dbReference type="InterPro" id="IPR049590">
    <property type="entry name" value="PSMD4_RAZUL-like"/>
</dbReference>
<feature type="compositionally biased region" description="Basic and acidic residues" evidence="6">
    <location>
        <begin position="244"/>
        <end position="253"/>
    </location>
</feature>